<dbReference type="AlphaFoldDB" id="A0AAV3M2Z4"/>
<evidence type="ECO:0000313" key="1">
    <source>
        <dbReference type="EMBL" id="EUD10074.1"/>
    </source>
</evidence>
<dbReference type="EMBL" id="JALD01000063">
    <property type="protein sequence ID" value="EUD10074.1"/>
    <property type="molecule type" value="Genomic_DNA"/>
</dbReference>
<name>A0AAV3M2Z4_9GAMM</name>
<dbReference type="Gene3D" id="3.40.190.10">
    <property type="entry name" value="Periplasmic binding protein-like II"/>
    <property type="match status" value="1"/>
</dbReference>
<reference evidence="1 2" key="1">
    <citation type="submission" date="2014-01" db="EMBL/GenBank/DDBJ databases">
        <authorList>
            <person name="Durkin A.S."/>
            <person name="McCorrison J."/>
            <person name="Torralba M."/>
            <person name="Gillis M."/>
            <person name="Haft D.H."/>
            <person name="Methe B."/>
            <person name="Sutton G."/>
            <person name="Nelson K.E."/>
        </authorList>
    </citation>
    <scope>NUCLEOTIDE SEQUENCE [LARGE SCALE GENOMIC DNA]</scope>
    <source>
        <strain evidence="1 2">205/92</strain>
    </source>
</reference>
<dbReference type="Proteomes" id="UP000022311">
    <property type="component" value="Unassembled WGS sequence"/>
</dbReference>
<gene>
    <name evidence="1" type="ORF">HMPREF1563_3484</name>
</gene>
<sequence length="38" mass="4462">MNITVRKNAPDEVNNFATWLQSGNADKIFYKYGWIKNN</sequence>
<comment type="caution">
    <text evidence="1">The sequence shown here is derived from an EMBL/GenBank/DDBJ whole genome shotgun (WGS) entry which is preliminary data.</text>
</comment>
<accession>A0AAV3M2Z4</accession>
<evidence type="ECO:0000313" key="2">
    <source>
        <dbReference type="Proteomes" id="UP000022311"/>
    </source>
</evidence>
<protein>
    <submittedName>
        <fullName evidence="1">Uncharacterized protein</fullName>
    </submittedName>
</protein>
<organism evidence="1 2">
    <name type="scientific">Providencia alcalifaciens 205/92</name>
    <dbReference type="NCBI Taxonomy" id="1256988"/>
    <lineage>
        <taxon>Bacteria</taxon>
        <taxon>Pseudomonadati</taxon>
        <taxon>Pseudomonadota</taxon>
        <taxon>Gammaproteobacteria</taxon>
        <taxon>Enterobacterales</taxon>
        <taxon>Morganellaceae</taxon>
        <taxon>Providencia</taxon>
    </lineage>
</organism>
<proteinExistence type="predicted"/>